<dbReference type="RefSeq" id="WP_170823898.1">
    <property type="nucleotide sequence ID" value="NZ_JAAOXG010000071.1"/>
</dbReference>
<accession>A0ABX1VWN0</accession>
<evidence type="ECO:0000256" key="1">
    <source>
        <dbReference type="SAM" id="Phobius"/>
    </source>
</evidence>
<organism evidence="2 3">
    <name type="scientific">Lacrimispora defluvii</name>
    <dbReference type="NCBI Taxonomy" id="2719233"/>
    <lineage>
        <taxon>Bacteria</taxon>
        <taxon>Bacillati</taxon>
        <taxon>Bacillota</taxon>
        <taxon>Clostridia</taxon>
        <taxon>Lachnospirales</taxon>
        <taxon>Lachnospiraceae</taxon>
        <taxon>Lacrimispora</taxon>
    </lineage>
</organism>
<comment type="caution">
    <text evidence="2">The sequence shown here is derived from an EMBL/GenBank/DDBJ whole genome shotgun (WGS) entry which is preliminary data.</text>
</comment>
<evidence type="ECO:0000313" key="3">
    <source>
        <dbReference type="Proteomes" id="UP000539052"/>
    </source>
</evidence>
<gene>
    <name evidence="2" type="ORF">G9470_24135</name>
</gene>
<reference evidence="2 3" key="1">
    <citation type="submission" date="2020-03" db="EMBL/GenBank/DDBJ databases">
        <title>Genome Sequence of industrial isolate, B5A.</title>
        <authorList>
            <person name="Sharma S."/>
            <person name="Patil P.B."/>
            <person name="Korpole S."/>
        </authorList>
    </citation>
    <scope>NUCLEOTIDE SEQUENCE [LARGE SCALE GENOMIC DNA]</scope>
    <source>
        <strain evidence="2 3">PI-S10-B5A</strain>
    </source>
</reference>
<keyword evidence="1" id="KW-0472">Membrane</keyword>
<sequence length="59" mass="6263">MKKHKVSDYWNMGTSIGLCAAIGIVLGALLQNLVLWLCIGAGVGVVLGAVTMLYKQKKS</sequence>
<keyword evidence="1" id="KW-0812">Transmembrane</keyword>
<proteinExistence type="predicted"/>
<evidence type="ECO:0008006" key="4">
    <source>
        <dbReference type="Google" id="ProtNLM"/>
    </source>
</evidence>
<keyword evidence="3" id="KW-1185">Reference proteome</keyword>
<evidence type="ECO:0000313" key="2">
    <source>
        <dbReference type="EMBL" id="NNJ32853.1"/>
    </source>
</evidence>
<keyword evidence="1" id="KW-1133">Transmembrane helix</keyword>
<protein>
    <recommendedName>
        <fullName evidence="4">Glycine zipper family protein</fullName>
    </recommendedName>
</protein>
<feature type="transmembrane region" description="Helical" evidence="1">
    <location>
        <begin position="34"/>
        <end position="54"/>
    </location>
</feature>
<dbReference type="Proteomes" id="UP000539052">
    <property type="component" value="Unassembled WGS sequence"/>
</dbReference>
<feature type="transmembrane region" description="Helical" evidence="1">
    <location>
        <begin position="9"/>
        <end position="28"/>
    </location>
</feature>
<name>A0ABX1VWN0_9FIRM</name>
<dbReference type="EMBL" id="JAAOXG010000071">
    <property type="protein sequence ID" value="NNJ32853.1"/>
    <property type="molecule type" value="Genomic_DNA"/>
</dbReference>